<evidence type="ECO:0000256" key="2">
    <source>
        <dbReference type="RuleBase" id="RU000507"/>
    </source>
</evidence>
<dbReference type="SUPFAM" id="SSF52821">
    <property type="entry name" value="Rhodanese/Cell cycle control phosphatase"/>
    <property type="match status" value="3"/>
</dbReference>
<evidence type="ECO:0000313" key="5">
    <source>
        <dbReference type="EMBL" id="REI40433.1"/>
    </source>
</evidence>
<name>A0ABX9KF86_9FUSO</name>
<keyword evidence="1" id="KW-0677">Repeat</keyword>
<dbReference type="PROSITE" id="PS50206">
    <property type="entry name" value="RHODANESE_3"/>
    <property type="match status" value="3"/>
</dbReference>
<dbReference type="PROSITE" id="PS00683">
    <property type="entry name" value="RHODANESE_2"/>
    <property type="match status" value="1"/>
</dbReference>
<reference evidence="5 6" key="1">
    <citation type="submission" date="2018-08" db="EMBL/GenBank/DDBJ databases">
        <title>Draft genome sequence of Psychrilyobacter sp. strain SD5 isolated from Black Sea water.</title>
        <authorList>
            <person name="Yadav S."/>
            <person name="Villanueva L."/>
            <person name="Damste J.S.S."/>
        </authorList>
    </citation>
    <scope>NUCLEOTIDE SEQUENCE [LARGE SCALE GENOMIC DNA]</scope>
    <source>
        <strain evidence="5 6">SD5</strain>
    </source>
</reference>
<dbReference type="RefSeq" id="WP_114642975.1">
    <property type="nucleotide sequence ID" value="NZ_JAACIO010000021.1"/>
</dbReference>
<keyword evidence="3" id="KW-0472">Membrane</keyword>
<feature type="transmembrane region" description="Helical" evidence="3">
    <location>
        <begin position="12"/>
        <end position="27"/>
    </location>
</feature>
<gene>
    <name evidence="5" type="ORF">DYH56_11275</name>
</gene>
<organism evidence="5 6">
    <name type="scientific">Psychrilyobacter piezotolerans</name>
    <dbReference type="NCBI Taxonomy" id="2293438"/>
    <lineage>
        <taxon>Bacteria</taxon>
        <taxon>Fusobacteriati</taxon>
        <taxon>Fusobacteriota</taxon>
        <taxon>Fusobacteriia</taxon>
        <taxon>Fusobacteriales</taxon>
        <taxon>Fusobacteriaceae</taxon>
        <taxon>Psychrilyobacter</taxon>
    </lineage>
</organism>
<feature type="domain" description="Rhodanese" evidence="4">
    <location>
        <begin position="186"/>
        <end position="292"/>
    </location>
</feature>
<evidence type="ECO:0000256" key="1">
    <source>
        <dbReference type="ARBA" id="ARBA00022737"/>
    </source>
</evidence>
<evidence type="ECO:0000256" key="3">
    <source>
        <dbReference type="SAM" id="Phobius"/>
    </source>
</evidence>
<dbReference type="Proteomes" id="UP000263486">
    <property type="component" value="Unassembled WGS sequence"/>
</dbReference>
<feature type="domain" description="Rhodanese" evidence="4">
    <location>
        <begin position="353"/>
        <end position="447"/>
    </location>
</feature>
<feature type="domain" description="Rhodanese" evidence="4">
    <location>
        <begin position="52"/>
        <end position="159"/>
    </location>
</feature>
<dbReference type="EMBL" id="QUAJ01000020">
    <property type="protein sequence ID" value="REI40433.1"/>
    <property type="molecule type" value="Genomic_DNA"/>
</dbReference>
<evidence type="ECO:0000259" key="4">
    <source>
        <dbReference type="PROSITE" id="PS50206"/>
    </source>
</evidence>
<keyword evidence="2" id="KW-0808">Transferase</keyword>
<comment type="caution">
    <text evidence="5">The sequence shown here is derived from an EMBL/GenBank/DDBJ whole genome shotgun (WGS) entry which is preliminary data.</text>
</comment>
<accession>A0ABX9KF86</accession>
<keyword evidence="3" id="KW-0812">Transmembrane</keyword>
<dbReference type="PANTHER" id="PTHR43855">
    <property type="entry name" value="THIOSULFATE SULFURTRANSFERASE"/>
    <property type="match status" value="1"/>
</dbReference>
<dbReference type="SMART" id="SM00450">
    <property type="entry name" value="RHOD"/>
    <property type="match status" value="3"/>
</dbReference>
<keyword evidence="3" id="KW-1133">Transmembrane helix</keyword>
<dbReference type="InterPro" id="IPR051126">
    <property type="entry name" value="Thiosulfate_sulfurtransferase"/>
</dbReference>
<protein>
    <recommendedName>
        <fullName evidence="2">Sulfurtransferase</fullName>
    </recommendedName>
</protein>
<dbReference type="InterPro" id="IPR001763">
    <property type="entry name" value="Rhodanese-like_dom"/>
</dbReference>
<dbReference type="Gene3D" id="3.40.250.10">
    <property type="entry name" value="Rhodanese-like domain"/>
    <property type="match status" value="3"/>
</dbReference>
<dbReference type="Pfam" id="PF00581">
    <property type="entry name" value="Rhodanese"/>
    <property type="match status" value="3"/>
</dbReference>
<proteinExistence type="predicted"/>
<evidence type="ECO:0000313" key="6">
    <source>
        <dbReference type="Proteomes" id="UP000263486"/>
    </source>
</evidence>
<dbReference type="InterPro" id="IPR036873">
    <property type="entry name" value="Rhodanese-like_dom_sf"/>
</dbReference>
<keyword evidence="6" id="KW-1185">Reference proteome</keyword>
<dbReference type="PANTHER" id="PTHR43855:SF1">
    <property type="entry name" value="THIOSULFATE SULFURTRANSFERASE"/>
    <property type="match status" value="1"/>
</dbReference>
<dbReference type="InterPro" id="IPR001307">
    <property type="entry name" value="Thiosulphate_STrfase_CS"/>
</dbReference>
<sequence>MGRRLEGINRNVFIVTILIILGSINYGCNRVPVKNKNYQEAVKTVNKDYIKNTEGLMIIDTRSDEEFNGWSLNEGIKGGHIPGAINLQFNLLEGLNENEIKKIFKKNGLSPEKNIVVYSNYGKESLKLYNILKSSGYKDVANYEGGMQDWSRDNSLKIDKLKNYEKLVYPEWVKDLTEGKEVKNYDGREYIIVNVNYEQKKEYEKGHIKGAIYIDTNDIESLPLWNVVSDDKIKKLLNETGITKDKMIIIYSDEAMAAGRLAHVLMYAGVEDVRIINSNVKGLVDAGLPLEKGENIWVSDNNFGGQIPIHPEYTKNLKEAKELIEDPNGRLTAVVSWEEYAGINNGGYSYFTEKGRIPGSVFGHGGSDGYHSEDFVDSDGTMRDYTQIQKMWEEWDIKPENESSFFCATGWRGALAFFDAYLMGWENVSIYDGGFYEWIQDSKNPIAAGDPRVNKKL</sequence>